<evidence type="ECO:0000256" key="5">
    <source>
        <dbReference type="ARBA" id="ARBA00023128"/>
    </source>
</evidence>
<dbReference type="GO" id="GO:0005762">
    <property type="term" value="C:mitochondrial large ribosomal subunit"/>
    <property type="evidence" value="ECO:0007669"/>
    <property type="project" value="InterPro"/>
</dbReference>
<comment type="subcellular location">
    <subcellularLocation>
        <location evidence="1">Mitochondrion</location>
    </subcellularLocation>
</comment>
<protein>
    <recommendedName>
        <fullName evidence="7">Large ribosomal subunit protein mL52</fullName>
    </recommendedName>
    <alternativeName>
        <fullName evidence="8">39S ribosomal protein L52, mitochondrial</fullName>
    </alternativeName>
</protein>
<dbReference type="Proteomes" id="UP000606274">
    <property type="component" value="Unassembled WGS sequence"/>
</dbReference>
<evidence type="ECO:0000256" key="4">
    <source>
        <dbReference type="ARBA" id="ARBA00022980"/>
    </source>
</evidence>
<evidence type="ECO:0000313" key="11">
    <source>
        <dbReference type="Proteomes" id="UP000606274"/>
    </source>
</evidence>
<dbReference type="GO" id="GO:0032543">
    <property type="term" value="P:mitochondrial translation"/>
    <property type="evidence" value="ECO:0007669"/>
    <property type="project" value="InterPro"/>
</dbReference>
<keyword evidence="4" id="KW-0689">Ribosomal protein</keyword>
<dbReference type="InterPro" id="IPR034596">
    <property type="entry name" value="Ribosomal_mL52"/>
</dbReference>
<dbReference type="PANTHER" id="PTHR34090">
    <property type="entry name" value="39S RIBOSOMAL PROTEIN L52, MITOCHONDRIAL"/>
    <property type="match status" value="1"/>
</dbReference>
<evidence type="ECO:0000256" key="3">
    <source>
        <dbReference type="ARBA" id="ARBA00022946"/>
    </source>
</evidence>
<evidence type="ECO:0000313" key="10">
    <source>
        <dbReference type="EMBL" id="KAF7706571.1"/>
    </source>
</evidence>
<evidence type="ECO:0000256" key="8">
    <source>
        <dbReference type="ARBA" id="ARBA00035425"/>
    </source>
</evidence>
<proteinExistence type="inferred from homology"/>
<organism evidence="10 11">
    <name type="scientific">Silurus meridionalis</name>
    <name type="common">Southern catfish</name>
    <name type="synonym">Silurus soldatovi meridionalis</name>
    <dbReference type="NCBI Taxonomy" id="175797"/>
    <lineage>
        <taxon>Eukaryota</taxon>
        <taxon>Metazoa</taxon>
        <taxon>Chordata</taxon>
        <taxon>Craniata</taxon>
        <taxon>Vertebrata</taxon>
        <taxon>Euteleostomi</taxon>
        <taxon>Actinopterygii</taxon>
        <taxon>Neopterygii</taxon>
        <taxon>Teleostei</taxon>
        <taxon>Ostariophysi</taxon>
        <taxon>Siluriformes</taxon>
        <taxon>Siluridae</taxon>
        <taxon>Silurus</taxon>
    </lineage>
</organism>
<dbReference type="EMBL" id="JABFDY010000006">
    <property type="protein sequence ID" value="KAF7706571.1"/>
    <property type="molecule type" value="Genomic_DNA"/>
</dbReference>
<evidence type="ECO:0000256" key="2">
    <source>
        <dbReference type="ARBA" id="ARBA00007232"/>
    </source>
</evidence>
<accession>A0A8T0BHB9</accession>
<feature type="compositionally biased region" description="Basic residues" evidence="9">
    <location>
        <begin position="210"/>
        <end position="221"/>
    </location>
</feature>
<dbReference type="AlphaFoldDB" id="A0A8T0BHB9"/>
<evidence type="ECO:0000256" key="6">
    <source>
        <dbReference type="ARBA" id="ARBA00023274"/>
    </source>
</evidence>
<dbReference type="GO" id="GO:0003735">
    <property type="term" value="F:structural constituent of ribosome"/>
    <property type="evidence" value="ECO:0007669"/>
    <property type="project" value="InterPro"/>
</dbReference>
<evidence type="ECO:0000256" key="9">
    <source>
        <dbReference type="SAM" id="MobiDB-lite"/>
    </source>
</evidence>
<keyword evidence="3" id="KW-0809">Transit peptide</keyword>
<comment type="similarity">
    <text evidence="2">Belongs to the mitochondrion-specific ribosomal protein mL52 family.</text>
</comment>
<feature type="compositionally biased region" description="Basic and acidic residues" evidence="9">
    <location>
        <begin position="192"/>
        <end position="203"/>
    </location>
</feature>
<keyword evidence="5" id="KW-0496">Mitochondrion</keyword>
<reference evidence="10" key="1">
    <citation type="submission" date="2020-08" db="EMBL/GenBank/DDBJ databases">
        <title>Chromosome-level assembly of Southern catfish (Silurus meridionalis) provides insights into visual adaptation to the nocturnal and benthic lifestyles.</title>
        <authorList>
            <person name="Zhang Y."/>
            <person name="Wang D."/>
            <person name="Peng Z."/>
        </authorList>
    </citation>
    <scope>NUCLEOTIDE SEQUENCE</scope>
    <source>
        <strain evidence="10">SWU-2019-XX</strain>
        <tissue evidence="10">Muscle</tissue>
    </source>
</reference>
<dbReference type="OrthoDB" id="10249237at2759"/>
<comment type="caution">
    <text evidence="10">The sequence shown here is derived from an EMBL/GenBank/DDBJ whole genome shotgun (WGS) entry which is preliminary data.</text>
</comment>
<dbReference type="Pfam" id="PF18699">
    <property type="entry name" value="MRPL52"/>
    <property type="match status" value="1"/>
</dbReference>
<feature type="region of interest" description="Disordered" evidence="9">
    <location>
        <begin position="192"/>
        <end position="221"/>
    </location>
</feature>
<sequence length="221" mass="25279">MTPNTEKAGKNVVFFSAFRKKRLRLHSSPMKQIHVLLKKGKKETMCVPVDRHRAAFPLFSPQSCWREKPSPRGKNKRGERQKEMCEEVAEAAEHFSKPSAAAGGVLRQTVRPFSSTCAVQAGRKWRLENGLAWTGSEYGPLTDLPDWSFADGRPAPPLKGQLRRQKQREDFARRAVNLNAEVDQGMRTWRTNKEEQERAREQIKSSMLKPKGKLLLKNKNK</sequence>
<gene>
    <name evidence="10" type="ORF">HF521_019825</name>
</gene>
<dbReference type="PANTHER" id="PTHR34090:SF1">
    <property type="entry name" value="LARGE RIBOSOMAL SUBUNIT PROTEIN ML52"/>
    <property type="match status" value="1"/>
</dbReference>
<evidence type="ECO:0000256" key="1">
    <source>
        <dbReference type="ARBA" id="ARBA00004173"/>
    </source>
</evidence>
<name>A0A8T0BHB9_SILME</name>
<keyword evidence="11" id="KW-1185">Reference proteome</keyword>
<keyword evidence="6" id="KW-0687">Ribonucleoprotein</keyword>
<evidence type="ECO:0000256" key="7">
    <source>
        <dbReference type="ARBA" id="ARBA00035181"/>
    </source>
</evidence>